<keyword evidence="4" id="KW-0812">Transmembrane</keyword>
<evidence type="ECO:0000313" key="12">
    <source>
        <dbReference type="Proteomes" id="UP000653454"/>
    </source>
</evidence>
<dbReference type="OrthoDB" id="1913277at2759"/>
<keyword evidence="12" id="KW-1185">Reference proteome</keyword>
<dbReference type="GO" id="GO:0006120">
    <property type="term" value="P:mitochondrial electron transport, NADH to ubiquinone"/>
    <property type="evidence" value="ECO:0007669"/>
    <property type="project" value="InterPro"/>
</dbReference>
<evidence type="ECO:0000256" key="4">
    <source>
        <dbReference type="ARBA" id="ARBA00022692"/>
    </source>
</evidence>
<dbReference type="Proteomes" id="UP000653454">
    <property type="component" value="Unassembled WGS sequence"/>
</dbReference>
<evidence type="ECO:0000256" key="7">
    <source>
        <dbReference type="ARBA" id="ARBA00023128"/>
    </source>
</evidence>
<name>A0A8S4FH35_PLUXY</name>
<proteinExistence type="inferred from homology"/>
<organism evidence="11 12">
    <name type="scientific">Plutella xylostella</name>
    <name type="common">Diamondback moth</name>
    <name type="synonym">Plutella maculipennis</name>
    <dbReference type="NCBI Taxonomy" id="51655"/>
    <lineage>
        <taxon>Eukaryota</taxon>
        <taxon>Metazoa</taxon>
        <taxon>Ecdysozoa</taxon>
        <taxon>Arthropoda</taxon>
        <taxon>Hexapoda</taxon>
        <taxon>Insecta</taxon>
        <taxon>Pterygota</taxon>
        <taxon>Neoptera</taxon>
        <taxon>Endopterygota</taxon>
        <taxon>Lepidoptera</taxon>
        <taxon>Glossata</taxon>
        <taxon>Ditrysia</taxon>
        <taxon>Yponomeutoidea</taxon>
        <taxon>Plutellidae</taxon>
        <taxon>Plutella</taxon>
    </lineage>
</organism>
<gene>
    <name evidence="11" type="ORF">PLXY2_LOCUS8953</name>
</gene>
<evidence type="ECO:0000256" key="5">
    <source>
        <dbReference type="ARBA" id="ARBA00022792"/>
    </source>
</evidence>
<evidence type="ECO:0000256" key="8">
    <source>
        <dbReference type="ARBA" id="ARBA00023136"/>
    </source>
</evidence>
<sequence>MSLLTYKYYDTPEGHDIFKKVFVTSKYAALSGFSASVFDILLYSHPKGILATLGRGMYFCGPLVGMASAFTVTANVAQNMRGKNDLLNYFMGGVVSGAVFGAWQRSITVAVPAGVFLGACAVVKKTAVDEGWTLMPDCPHGKENFVSAKNDWTLVKDIPEMRGWTKGVQ</sequence>
<dbReference type="EMBL" id="CAJHNJ030000034">
    <property type="protein sequence ID" value="CAG9127553.1"/>
    <property type="molecule type" value="Genomic_DNA"/>
</dbReference>
<keyword evidence="5" id="KW-0999">Mitochondrion inner membrane</keyword>
<evidence type="ECO:0000313" key="11">
    <source>
        <dbReference type="EMBL" id="CAG9127553.1"/>
    </source>
</evidence>
<protein>
    <recommendedName>
        <fullName evidence="3">NADH dehydrogenase [ubiquinone] 1 alpha subcomplex subunit 11</fullName>
    </recommendedName>
    <alternativeName>
        <fullName evidence="9">Complex I-B14.7</fullName>
    </alternativeName>
    <alternativeName>
        <fullName evidence="10">NADH-ubiquinone oxidoreductase subunit B14.7</fullName>
    </alternativeName>
</protein>
<comment type="subcellular location">
    <subcellularLocation>
        <location evidence="1">Mitochondrion inner membrane</location>
        <topology evidence="1">Multi-pass membrane protein</topology>
        <orientation evidence="1">Matrix side</orientation>
    </subcellularLocation>
</comment>
<dbReference type="PANTHER" id="PTHR21382:SF1">
    <property type="entry name" value="NADH DEHYDROGENASE [UBIQUINONE] 1 ALPHA SUBCOMPLEX SUBUNIT 11"/>
    <property type="match status" value="1"/>
</dbReference>
<reference evidence="11" key="1">
    <citation type="submission" date="2020-11" db="EMBL/GenBank/DDBJ databases">
        <authorList>
            <person name="Whiteford S."/>
        </authorList>
    </citation>
    <scope>NUCLEOTIDE SEQUENCE</scope>
</reference>
<evidence type="ECO:0000256" key="6">
    <source>
        <dbReference type="ARBA" id="ARBA00022989"/>
    </source>
</evidence>
<evidence type="ECO:0000256" key="1">
    <source>
        <dbReference type="ARBA" id="ARBA00004292"/>
    </source>
</evidence>
<evidence type="ECO:0000256" key="2">
    <source>
        <dbReference type="ARBA" id="ARBA00008699"/>
    </source>
</evidence>
<keyword evidence="8" id="KW-0472">Membrane</keyword>
<dbReference type="AlphaFoldDB" id="A0A8S4FH35"/>
<evidence type="ECO:0000256" key="9">
    <source>
        <dbReference type="ARBA" id="ARBA00030608"/>
    </source>
</evidence>
<dbReference type="KEGG" id="pxy:105394714"/>
<dbReference type="GO" id="GO:0045271">
    <property type="term" value="C:respiratory chain complex I"/>
    <property type="evidence" value="ECO:0007669"/>
    <property type="project" value="InterPro"/>
</dbReference>
<evidence type="ECO:0000256" key="10">
    <source>
        <dbReference type="ARBA" id="ARBA00031497"/>
    </source>
</evidence>
<comment type="caution">
    <text evidence="11">The sequence shown here is derived from an EMBL/GenBank/DDBJ whole genome shotgun (WGS) entry which is preliminary data.</text>
</comment>
<evidence type="ECO:0000256" key="3">
    <source>
        <dbReference type="ARBA" id="ARBA00018191"/>
    </source>
</evidence>
<accession>A0A8S4FH35</accession>
<comment type="similarity">
    <text evidence="2">Belongs to the complex I NDUFA11 subunit family.</text>
</comment>
<dbReference type="InterPro" id="IPR039205">
    <property type="entry name" value="NDUFA11"/>
</dbReference>
<keyword evidence="6" id="KW-1133">Transmembrane helix</keyword>
<dbReference type="GO" id="GO:0005743">
    <property type="term" value="C:mitochondrial inner membrane"/>
    <property type="evidence" value="ECO:0007669"/>
    <property type="project" value="UniProtKB-SubCell"/>
</dbReference>
<keyword evidence="7" id="KW-0496">Mitochondrion</keyword>
<dbReference type="PANTHER" id="PTHR21382">
    <property type="entry name" value="NADH-UBIQUINONE OXIDOREDUCTASE SUBUNIT"/>
    <property type="match status" value="1"/>
</dbReference>